<dbReference type="EMBL" id="JH126399">
    <property type="protein sequence ID" value="EGX95575.1"/>
    <property type="molecule type" value="Genomic_DNA"/>
</dbReference>
<dbReference type="InParanoid" id="G3J2N9"/>
<protein>
    <submittedName>
        <fullName evidence="2">Uncharacterized protein</fullName>
    </submittedName>
</protein>
<dbReference type="RefSeq" id="XP_006665452.1">
    <property type="nucleotide sequence ID" value="XM_006665389.1"/>
</dbReference>
<feature type="region of interest" description="Disordered" evidence="1">
    <location>
        <begin position="125"/>
        <end position="144"/>
    </location>
</feature>
<dbReference type="Proteomes" id="UP000001610">
    <property type="component" value="Unassembled WGS sequence"/>
</dbReference>
<dbReference type="OrthoDB" id="4906367at2759"/>
<evidence type="ECO:0000313" key="3">
    <source>
        <dbReference type="Proteomes" id="UP000001610"/>
    </source>
</evidence>
<organism evidence="2 3">
    <name type="scientific">Cordyceps militaris (strain CM01)</name>
    <name type="common">Caterpillar fungus</name>
    <dbReference type="NCBI Taxonomy" id="983644"/>
    <lineage>
        <taxon>Eukaryota</taxon>
        <taxon>Fungi</taxon>
        <taxon>Dikarya</taxon>
        <taxon>Ascomycota</taxon>
        <taxon>Pezizomycotina</taxon>
        <taxon>Sordariomycetes</taxon>
        <taxon>Hypocreomycetidae</taxon>
        <taxon>Hypocreales</taxon>
        <taxon>Cordycipitaceae</taxon>
        <taxon>Cordyceps</taxon>
    </lineage>
</organism>
<feature type="compositionally biased region" description="Polar residues" evidence="1">
    <location>
        <begin position="61"/>
        <end position="71"/>
    </location>
</feature>
<sequence length="334" mass="34953">MLLYVPPLLQRVLSSNKLGKPPLLIPQLHQFSLLSLVLVKVVIPKYPGRATLPLLRRHPPKSTSTPQSPHQDTPPVALSSSILFSSPFHFRSAPLNTRLFPTASPNSLHHADDGFRQTQLAALSTTRRTKTSPSNDYGQAFPLPPRRTPDRLVEILSAAKTCGVPVQFIRSALCISASVSLAAFARLRSPSLALNLHTVTTSAMRVSQLYVTASLAVAASAGIPYSADGAPPTSVDLASSPSSLPVVTAVGLHATSESVSTSNATVVASSHSLQTTPGLANHTSTHTAATSDAIAHTNATSTKPADATGGAILPKMQGSMAGLLGFCIMSLMLL</sequence>
<dbReference type="HOGENOM" id="CLU_831597_0_0_1"/>
<dbReference type="VEuPathDB" id="FungiDB:CCM_00229"/>
<feature type="compositionally biased region" description="Polar residues" evidence="1">
    <location>
        <begin position="125"/>
        <end position="137"/>
    </location>
</feature>
<keyword evidence="3" id="KW-1185">Reference proteome</keyword>
<dbReference type="KEGG" id="cmt:CCM_00229"/>
<proteinExistence type="predicted"/>
<dbReference type="AlphaFoldDB" id="G3J2N9"/>
<accession>G3J2N9</accession>
<reference evidence="2 3" key="1">
    <citation type="journal article" date="2011" name="Genome Biol.">
        <title>Genome sequence of the insect pathogenic fungus Cordyceps militaris, a valued traditional Chinese medicine.</title>
        <authorList>
            <person name="Zheng P."/>
            <person name="Xia Y."/>
            <person name="Xiao G."/>
            <person name="Xiong C."/>
            <person name="Hu X."/>
            <person name="Zhang S."/>
            <person name="Zheng H."/>
            <person name="Huang Y."/>
            <person name="Zhou Y."/>
            <person name="Wang S."/>
            <person name="Zhao G.P."/>
            <person name="Liu X."/>
            <person name="St Leger R.J."/>
            <person name="Wang C."/>
        </authorList>
    </citation>
    <scope>NUCLEOTIDE SEQUENCE [LARGE SCALE GENOMIC DNA]</scope>
    <source>
        <strain evidence="2 3">CM01</strain>
    </source>
</reference>
<dbReference type="GeneID" id="18162264"/>
<evidence type="ECO:0000313" key="2">
    <source>
        <dbReference type="EMBL" id="EGX95575.1"/>
    </source>
</evidence>
<gene>
    <name evidence="2" type="ORF">CCM_00229</name>
</gene>
<evidence type="ECO:0000256" key="1">
    <source>
        <dbReference type="SAM" id="MobiDB-lite"/>
    </source>
</evidence>
<name>G3J2N9_CORMM</name>
<feature type="region of interest" description="Disordered" evidence="1">
    <location>
        <begin position="52"/>
        <end position="76"/>
    </location>
</feature>